<dbReference type="EMBL" id="JAHFXS010002829">
    <property type="protein sequence ID" value="KAG9970635.1"/>
    <property type="molecule type" value="Genomic_DNA"/>
</dbReference>
<name>A0A9P8FCZ6_AURME</name>
<reference evidence="3" key="1">
    <citation type="journal article" date="2021" name="J Fungi (Basel)">
        <title>Virulence traits and population genomics of the black yeast Aureobasidium melanogenum.</title>
        <authorList>
            <person name="Cernosa A."/>
            <person name="Sun X."/>
            <person name="Gostincar C."/>
            <person name="Fang C."/>
            <person name="Gunde-Cimerman N."/>
            <person name="Song Z."/>
        </authorList>
    </citation>
    <scope>NUCLEOTIDE SEQUENCE</scope>
    <source>
        <strain evidence="3">EXF-9298</strain>
        <strain evidence="2">EXF-9911</strain>
    </source>
</reference>
<feature type="region of interest" description="Disordered" evidence="1">
    <location>
        <begin position="1"/>
        <end position="108"/>
    </location>
</feature>
<dbReference type="EMBL" id="JAHFXF010000478">
    <property type="protein sequence ID" value="KAG9687027.1"/>
    <property type="molecule type" value="Genomic_DNA"/>
</dbReference>
<dbReference type="OrthoDB" id="3788028at2759"/>
<dbReference type="AlphaFoldDB" id="A0A9P8FCZ6"/>
<protein>
    <submittedName>
        <fullName evidence="3">Uncharacterized protein</fullName>
    </submittedName>
</protein>
<feature type="compositionally biased region" description="Polar residues" evidence="1">
    <location>
        <begin position="55"/>
        <end position="65"/>
    </location>
</feature>
<dbReference type="Proteomes" id="UP000779574">
    <property type="component" value="Unassembled WGS sequence"/>
</dbReference>
<feature type="compositionally biased region" description="Polar residues" evidence="1">
    <location>
        <begin position="1"/>
        <end position="24"/>
    </location>
</feature>
<feature type="non-terminal residue" evidence="3">
    <location>
        <position position="108"/>
    </location>
</feature>
<comment type="caution">
    <text evidence="3">The sequence shown here is derived from an EMBL/GenBank/DDBJ whole genome shotgun (WGS) entry which is preliminary data.</text>
</comment>
<reference evidence="3" key="2">
    <citation type="submission" date="2021-08" db="EMBL/GenBank/DDBJ databases">
        <authorList>
            <person name="Gostincar C."/>
            <person name="Sun X."/>
            <person name="Song Z."/>
            <person name="Gunde-Cimerman N."/>
        </authorList>
    </citation>
    <scope>NUCLEOTIDE SEQUENCE</scope>
    <source>
        <strain evidence="3">EXF-9298</strain>
        <strain evidence="2">EXF-9911</strain>
    </source>
</reference>
<evidence type="ECO:0000313" key="4">
    <source>
        <dbReference type="Proteomes" id="UP000729357"/>
    </source>
</evidence>
<sequence>MMSLRTSLMRTSRFASTRPLSTTSRLHKDSPPPPNIPPGGQQQGRSQSPAHDAKSSASTQGSAPNKSGDDHPAKQPDPQQASDRSTGFHEVKEVKGGKEGLGARDDKQ</sequence>
<evidence type="ECO:0000313" key="2">
    <source>
        <dbReference type="EMBL" id="KAG9687027.1"/>
    </source>
</evidence>
<feature type="compositionally biased region" description="Basic and acidic residues" evidence="1">
    <location>
        <begin position="86"/>
        <end position="108"/>
    </location>
</feature>
<accession>A0A9P8FCZ6</accession>
<feature type="compositionally biased region" description="Low complexity" evidence="1">
    <location>
        <begin position="38"/>
        <end position="49"/>
    </location>
</feature>
<organism evidence="3 4">
    <name type="scientific">Aureobasidium melanogenum</name>
    <name type="common">Aureobasidium pullulans var. melanogenum</name>
    <dbReference type="NCBI Taxonomy" id="46634"/>
    <lineage>
        <taxon>Eukaryota</taxon>
        <taxon>Fungi</taxon>
        <taxon>Dikarya</taxon>
        <taxon>Ascomycota</taxon>
        <taxon>Pezizomycotina</taxon>
        <taxon>Dothideomycetes</taxon>
        <taxon>Dothideomycetidae</taxon>
        <taxon>Dothideales</taxon>
        <taxon>Saccotheciaceae</taxon>
        <taxon>Aureobasidium</taxon>
    </lineage>
</organism>
<evidence type="ECO:0000256" key="1">
    <source>
        <dbReference type="SAM" id="MobiDB-lite"/>
    </source>
</evidence>
<dbReference type="Proteomes" id="UP000729357">
    <property type="component" value="Unassembled WGS sequence"/>
</dbReference>
<evidence type="ECO:0000313" key="3">
    <source>
        <dbReference type="EMBL" id="KAG9970635.1"/>
    </source>
</evidence>
<proteinExistence type="predicted"/>
<keyword evidence="4" id="KW-1185">Reference proteome</keyword>
<gene>
    <name evidence="2" type="ORF">KCU76_g10605</name>
    <name evidence="3" type="ORF">KCU98_g14360</name>
</gene>